<comment type="caution">
    <text evidence="1">The sequence shown here is derived from an EMBL/GenBank/DDBJ whole genome shotgun (WGS) entry which is preliminary data.</text>
</comment>
<gene>
    <name evidence="1" type="ORF">BS47DRAFT_751641</name>
</gene>
<accession>A0A9P6BCP3</accession>
<name>A0A9P6BCP3_9AGAM</name>
<evidence type="ECO:0000313" key="1">
    <source>
        <dbReference type="EMBL" id="KAF9520306.1"/>
    </source>
</evidence>
<evidence type="ECO:0000313" key="2">
    <source>
        <dbReference type="Proteomes" id="UP000886523"/>
    </source>
</evidence>
<dbReference type="AlphaFoldDB" id="A0A9P6BCP3"/>
<keyword evidence="2" id="KW-1185">Reference proteome</keyword>
<dbReference type="EMBL" id="MU128912">
    <property type="protein sequence ID" value="KAF9520306.1"/>
    <property type="molecule type" value="Genomic_DNA"/>
</dbReference>
<sequence length="166" mass="19317">MGLKLRFLSRKQDRGRHLKTPSPPIERINQIWSTPLLERYAFHERGWLLSCRPDFTSQQFKSHESIRFIPPQALTYLGIPKFHVKCNGDLPRQLFLLRASDENPLKSPRLMRGRGWGQCHECQPRSRYLWKEACPNTRRSLSLSSRKSAQLILSSVLHLDQGTRGA</sequence>
<protein>
    <submittedName>
        <fullName evidence="1">Uncharacterized protein</fullName>
    </submittedName>
</protein>
<proteinExistence type="predicted"/>
<reference evidence="1" key="1">
    <citation type="journal article" date="2020" name="Nat. Commun.">
        <title>Large-scale genome sequencing of mycorrhizal fungi provides insights into the early evolution of symbiotic traits.</title>
        <authorList>
            <person name="Miyauchi S."/>
            <person name="Kiss E."/>
            <person name="Kuo A."/>
            <person name="Drula E."/>
            <person name="Kohler A."/>
            <person name="Sanchez-Garcia M."/>
            <person name="Morin E."/>
            <person name="Andreopoulos B."/>
            <person name="Barry K.W."/>
            <person name="Bonito G."/>
            <person name="Buee M."/>
            <person name="Carver A."/>
            <person name="Chen C."/>
            <person name="Cichocki N."/>
            <person name="Clum A."/>
            <person name="Culley D."/>
            <person name="Crous P.W."/>
            <person name="Fauchery L."/>
            <person name="Girlanda M."/>
            <person name="Hayes R.D."/>
            <person name="Keri Z."/>
            <person name="LaButti K."/>
            <person name="Lipzen A."/>
            <person name="Lombard V."/>
            <person name="Magnuson J."/>
            <person name="Maillard F."/>
            <person name="Murat C."/>
            <person name="Nolan M."/>
            <person name="Ohm R.A."/>
            <person name="Pangilinan J."/>
            <person name="Pereira M.F."/>
            <person name="Perotto S."/>
            <person name="Peter M."/>
            <person name="Pfister S."/>
            <person name="Riley R."/>
            <person name="Sitrit Y."/>
            <person name="Stielow J.B."/>
            <person name="Szollosi G."/>
            <person name="Zifcakova L."/>
            <person name="Stursova M."/>
            <person name="Spatafora J.W."/>
            <person name="Tedersoo L."/>
            <person name="Vaario L.M."/>
            <person name="Yamada A."/>
            <person name="Yan M."/>
            <person name="Wang P."/>
            <person name="Xu J."/>
            <person name="Bruns T."/>
            <person name="Baldrian P."/>
            <person name="Vilgalys R."/>
            <person name="Dunand C."/>
            <person name="Henrissat B."/>
            <person name="Grigoriev I.V."/>
            <person name="Hibbett D."/>
            <person name="Nagy L.G."/>
            <person name="Martin F.M."/>
        </authorList>
    </citation>
    <scope>NUCLEOTIDE SEQUENCE</scope>
    <source>
        <strain evidence="1">UP504</strain>
    </source>
</reference>
<dbReference type="Proteomes" id="UP000886523">
    <property type="component" value="Unassembled WGS sequence"/>
</dbReference>
<organism evidence="1 2">
    <name type="scientific">Hydnum rufescens UP504</name>
    <dbReference type="NCBI Taxonomy" id="1448309"/>
    <lineage>
        <taxon>Eukaryota</taxon>
        <taxon>Fungi</taxon>
        <taxon>Dikarya</taxon>
        <taxon>Basidiomycota</taxon>
        <taxon>Agaricomycotina</taxon>
        <taxon>Agaricomycetes</taxon>
        <taxon>Cantharellales</taxon>
        <taxon>Hydnaceae</taxon>
        <taxon>Hydnum</taxon>
    </lineage>
</organism>